<feature type="transmembrane region" description="Helical" evidence="1">
    <location>
        <begin position="6"/>
        <end position="33"/>
    </location>
</feature>
<name>A0A9N9S254_9DIPT</name>
<protein>
    <submittedName>
        <fullName evidence="2">Uncharacterized protein</fullName>
    </submittedName>
</protein>
<dbReference type="OrthoDB" id="10594632at2759"/>
<reference evidence="2" key="2">
    <citation type="submission" date="2022-10" db="EMBL/GenBank/DDBJ databases">
        <authorList>
            <consortium name="ENA_rothamsted_submissions"/>
            <consortium name="culmorum"/>
            <person name="King R."/>
        </authorList>
    </citation>
    <scope>NUCLEOTIDE SEQUENCE</scope>
</reference>
<accession>A0A9N9S254</accession>
<dbReference type="Proteomes" id="UP001153620">
    <property type="component" value="Chromosome 3"/>
</dbReference>
<gene>
    <name evidence="2" type="ORF">CHIRRI_LOCUS10631</name>
</gene>
<dbReference type="AlphaFoldDB" id="A0A9N9S254"/>
<dbReference type="EMBL" id="OU895879">
    <property type="protein sequence ID" value="CAG9807785.1"/>
    <property type="molecule type" value="Genomic_DNA"/>
</dbReference>
<keyword evidence="1" id="KW-1133">Transmembrane helix</keyword>
<organism evidence="2 3">
    <name type="scientific">Chironomus riparius</name>
    <dbReference type="NCBI Taxonomy" id="315576"/>
    <lineage>
        <taxon>Eukaryota</taxon>
        <taxon>Metazoa</taxon>
        <taxon>Ecdysozoa</taxon>
        <taxon>Arthropoda</taxon>
        <taxon>Hexapoda</taxon>
        <taxon>Insecta</taxon>
        <taxon>Pterygota</taxon>
        <taxon>Neoptera</taxon>
        <taxon>Endopterygota</taxon>
        <taxon>Diptera</taxon>
        <taxon>Nematocera</taxon>
        <taxon>Chironomoidea</taxon>
        <taxon>Chironomidae</taxon>
        <taxon>Chironominae</taxon>
        <taxon>Chironomus</taxon>
    </lineage>
</organism>
<reference evidence="2" key="1">
    <citation type="submission" date="2022-01" db="EMBL/GenBank/DDBJ databases">
        <authorList>
            <person name="King R."/>
        </authorList>
    </citation>
    <scope>NUCLEOTIDE SEQUENCE</scope>
</reference>
<evidence type="ECO:0000313" key="3">
    <source>
        <dbReference type="Proteomes" id="UP001153620"/>
    </source>
</evidence>
<sequence>MELQLQIYLILGIGSFFIAALVLSNSLLIYYVIKLYKKVSEERNENSYLRKYESGIINNAVEVDDELSRRYTMHTPEPQSLQSLEITRQDDRSMKRKVNKDSMKPNNVRRVSRDSVIDVSEEFNWRTEANSKYNANITLQQREDGTFNSVHESRTAFNDRY</sequence>
<keyword evidence="1" id="KW-0472">Membrane</keyword>
<keyword evidence="1" id="KW-0812">Transmembrane</keyword>
<evidence type="ECO:0000256" key="1">
    <source>
        <dbReference type="SAM" id="Phobius"/>
    </source>
</evidence>
<proteinExistence type="predicted"/>
<keyword evidence="3" id="KW-1185">Reference proteome</keyword>
<evidence type="ECO:0000313" key="2">
    <source>
        <dbReference type="EMBL" id="CAG9807785.1"/>
    </source>
</evidence>